<keyword evidence="6" id="KW-0067">ATP-binding</keyword>
<evidence type="ECO:0000259" key="11">
    <source>
        <dbReference type="Pfam" id="PF08245"/>
    </source>
</evidence>
<dbReference type="GO" id="GO:0016874">
    <property type="term" value="F:ligase activity"/>
    <property type="evidence" value="ECO:0007669"/>
    <property type="project" value="UniProtKB-KW"/>
</dbReference>
<dbReference type="SUPFAM" id="SSF53244">
    <property type="entry name" value="MurD-like peptide ligases, peptide-binding domain"/>
    <property type="match status" value="1"/>
</dbReference>
<dbReference type="EMBL" id="JBHUFW010000011">
    <property type="protein sequence ID" value="MFD1863947.1"/>
    <property type="molecule type" value="Genomic_DNA"/>
</dbReference>
<dbReference type="Pfam" id="PF02875">
    <property type="entry name" value="Mur_ligase_C"/>
    <property type="match status" value="1"/>
</dbReference>
<organism evidence="12 13">
    <name type="scientific">Planococcus chinensis</name>
    <dbReference type="NCBI Taxonomy" id="272917"/>
    <lineage>
        <taxon>Bacteria</taxon>
        <taxon>Bacillati</taxon>
        <taxon>Bacillota</taxon>
        <taxon>Bacilli</taxon>
        <taxon>Bacillales</taxon>
        <taxon>Caryophanaceae</taxon>
        <taxon>Planococcus</taxon>
    </lineage>
</organism>
<dbReference type="PANTHER" id="PTHR11136">
    <property type="entry name" value="FOLYLPOLYGLUTAMATE SYNTHASE-RELATED"/>
    <property type="match status" value="1"/>
</dbReference>
<dbReference type="Gene3D" id="3.90.190.20">
    <property type="entry name" value="Mur ligase, C-terminal domain"/>
    <property type="match status" value="1"/>
</dbReference>
<dbReference type="SUPFAM" id="SSF53623">
    <property type="entry name" value="MurD-like peptide ligases, catalytic domain"/>
    <property type="match status" value="1"/>
</dbReference>
<sequence length="397" mass="44385">MINGLDEYKKKWQIQTDSAIKPGLEAIESALAELDHPETKGTYIHIAGTNGKGSTSAFLANILKAHGHSVGNFYSPAILDLHDQIQLDGIAATPQQMDRAMERLARVRTSLTDFELLTAAAFLIFEEAAPDFTIIEAGMGGRFDSTNVIDPEIAIIPSVSLEHTVFLGDTLEKIAFHKAGIIKKWKPIIVGQLPAEALYIIEETAKSLHADLIQPAEPLALPLKQKGKHQLWNARLAYEAAKELLGFSFDPAKAEMALVETTVPFRFQELYPDVILDGAHNEASIRALVDTVKKTYPDREIHIVMGLMKDKDYQAILRLLEEISEHFTFVEFGYEKEISSKILFSQNRSKIKTIKTLYDILPVPNKKEVTIVTGSLYFLSALKNQDFHMLQNFKNQP</sequence>
<evidence type="ECO:0000256" key="7">
    <source>
        <dbReference type="ARBA" id="ARBA00022842"/>
    </source>
</evidence>
<dbReference type="RefSeq" id="WP_204890347.1">
    <property type="nucleotide sequence ID" value="NZ_JBHUFW010000011.1"/>
</dbReference>
<comment type="catalytic activity">
    <reaction evidence="9">
        <text>(6S)-5,6,7,8-tetrahydrofolyl-(gamma-L-Glu)(n) + L-glutamate + ATP = (6S)-5,6,7,8-tetrahydrofolyl-(gamma-L-Glu)(n+1) + ADP + phosphate + H(+)</text>
        <dbReference type="Rhea" id="RHEA:10580"/>
        <dbReference type="Rhea" id="RHEA-COMP:14738"/>
        <dbReference type="Rhea" id="RHEA-COMP:14740"/>
        <dbReference type="ChEBI" id="CHEBI:15378"/>
        <dbReference type="ChEBI" id="CHEBI:29985"/>
        <dbReference type="ChEBI" id="CHEBI:30616"/>
        <dbReference type="ChEBI" id="CHEBI:43474"/>
        <dbReference type="ChEBI" id="CHEBI:141005"/>
        <dbReference type="ChEBI" id="CHEBI:456216"/>
        <dbReference type="EC" id="6.3.2.17"/>
    </reaction>
</comment>
<evidence type="ECO:0000256" key="8">
    <source>
        <dbReference type="ARBA" id="ARBA00030592"/>
    </source>
</evidence>
<evidence type="ECO:0000313" key="12">
    <source>
        <dbReference type="EMBL" id="MFD1863947.1"/>
    </source>
</evidence>
<dbReference type="PANTHER" id="PTHR11136:SF0">
    <property type="entry name" value="DIHYDROFOLATE SYNTHETASE-RELATED"/>
    <property type="match status" value="1"/>
</dbReference>
<dbReference type="InterPro" id="IPR036565">
    <property type="entry name" value="Mur-like_cat_sf"/>
</dbReference>
<dbReference type="EC" id="6.3.2.17" evidence="2"/>
<evidence type="ECO:0000259" key="10">
    <source>
        <dbReference type="Pfam" id="PF02875"/>
    </source>
</evidence>
<keyword evidence="4" id="KW-0479">Metal-binding</keyword>
<evidence type="ECO:0000313" key="13">
    <source>
        <dbReference type="Proteomes" id="UP001597273"/>
    </source>
</evidence>
<evidence type="ECO:0000256" key="9">
    <source>
        <dbReference type="ARBA" id="ARBA00047493"/>
    </source>
</evidence>
<dbReference type="PROSITE" id="PS01012">
    <property type="entry name" value="FOLYLPOLYGLU_SYNT_2"/>
    <property type="match status" value="1"/>
</dbReference>
<dbReference type="InterPro" id="IPR013221">
    <property type="entry name" value="Mur_ligase_cen"/>
</dbReference>
<evidence type="ECO:0000256" key="3">
    <source>
        <dbReference type="ARBA" id="ARBA00022598"/>
    </source>
</evidence>
<reference evidence="13" key="1">
    <citation type="journal article" date="2019" name="Int. J. Syst. Evol. Microbiol.">
        <title>The Global Catalogue of Microorganisms (GCM) 10K type strain sequencing project: providing services to taxonomists for standard genome sequencing and annotation.</title>
        <authorList>
            <consortium name="The Broad Institute Genomics Platform"/>
            <consortium name="The Broad Institute Genome Sequencing Center for Infectious Disease"/>
            <person name="Wu L."/>
            <person name="Ma J."/>
        </authorList>
    </citation>
    <scope>NUCLEOTIDE SEQUENCE [LARGE SCALE GENOMIC DNA]</scope>
    <source>
        <strain evidence="13">CGMCC 1.15475</strain>
    </source>
</reference>
<gene>
    <name evidence="12" type="ORF">ACFSDB_13640</name>
</gene>
<evidence type="ECO:0000256" key="4">
    <source>
        <dbReference type="ARBA" id="ARBA00022723"/>
    </source>
</evidence>
<dbReference type="PIRSF" id="PIRSF001563">
    <property type="entry name" value="Folylpolyglu_synth"/>
    <property type="match status" value="1"/>
</dbReference>
<dbReference type="Gene3D" id="3.40.1190.10">
    <property type="entry name" value="Mur-like, catalytic domain"/>
    <property type="match status" value="1"/>
</dbReference>
<keyword evidence="7" id="KW-0460">Magnesium</keyword>
<protein>
    <recommendedName>
        <fullName evidence="2">tetrahydrofolate synthase</fullName>
        <ecNumber evidence="2">6.3.2.17</ecNumber>
    </recommendedName>
    <alternativeName>
        <fullName evidence="8">Tetrahydrofolylpolyglutamate synthase</fullName>
    </alternativeName>
</protein>
<dbReference type="Proteomes" id="UP001597273">
    <property type="component" value="Unassembled WGS sequence"/>
</dbReference>
<comment type="similarity">
    <text evidence="1">Belongs to the folylpolyglutamate synthase family.</text>
</comment>
<evidence type="ECO:0000256" key="5">
    <source>
        <dbReference type="ARBA" id="ARBA00022741"/>
    </source>
</evidence>
<evidence type="ECO:0000256" key="6">
    <source>
        <dbReference type="ARBA" id="ARBA00022840"/>
    </source>
</evidence>
<dbReference type="PROSITE" id="PS01011">
    <property type="entry name" value="FOLYLPOLYGLU_SYNT_1"/>
    <property type="match status" value="1"/>
</dbReference>
<name>A0ABW4QK00_9BACL</name>
<feature type="domain" description="Mur ligase central" evidence="11">
    <location>
        <begin position="46"/>
        <end position="187"/>
    </location>
</feature>
<keyword evidence="13" id="KW-1185">Reference proteome</keyword>
<feature type="domain" description="Mur ligase C-terminal" evidence="10">
    <location>
        <begin position="273"/>
        <end position="343"/>
    </location>
</feature>
<accession>A0ABW4QK00</accession>
<dbReference type="Pfam" id="PF08245">
    <property type="entry name" value="Mur_ligase_M"/>
    <property type="match status" value="1"/>
</dbReference>
<dbReference type="InterPro" id="IPR018109">
    <property type="entry name" value="Folylpolyglutamate_synth_CS"/>
</dbReference>
<dbReference type="NCBIfam" id="TIGR01499">
    <property type="entry name" value="folC"/>
    <property type="match status" value="1"/>
</dbReference>
<evidence type="ECO:0000256" key="2">
    <source>
        <dbReference type="ARBA" id="ARBA00013025"/>
    </source>
</evidence>
<evidence type="ECO:0000256" key="1">
    <source>
        <dbReference type="ARBA" id="ARBA00008276"/>
    </source>
</evidence>
<keyword evidence="5" id="KW-0547">Nucleotide-binding</keyword>
<dbReference type="InterPro" id="IPR004101">
    <property type="entry name" value="Mur_ligase_C"/>
</dbReference>
<proteinExistence type="inferred from homology"/>
<comment type="caution">
    <text evidence="12">The sequence shown here is derived from an EMBL/GenBank/DDBJ whole genome shotgun (WGS) entry which is preliminary data.</text>
</comment>
<keyword evidence="3 12" id="KW-0436">Ligase</keyword>
<dbReference type="InterPro" id="IPR001645">
    <property type="entry name" value="Folylpolyglutamate_synth"/>
</dbReference>
<dbReference type="InterPro" id="IPR036615">
    <property type="entry name" value="Mur_ligase_C_dom_sf"/>
</dbReference>